<proteinExistence type="inferred from homology"/>
<keyword evidence="6" id="KW-0325">Glycoprotein</keyword>
<dbReference type="Gene3D" id="3.30.1120.10">
    <property type="match status" value="1"/>
</dbReference>
<evidence type="ECO:0000313" key="9">
    <source>
        <dbReference type="EMBL" id="KAK6618051.1"/>
    </source>
</evidence>
<dbReference type="InterPro" id="IPR047115">
    <property type="entry name" value="ARSB"/>
</dbReference>
<evidence type="ECO:0000256" key="6">
    <source>
        <dbReference type="ARBA" id="ARBA00023180"/>
    </source>
</evidence>
<dbReference type="PANTHER" id="PTHR10342:SF264">
    <property type="entry name" value="MIP05773P-RELATED"/>
    <property type="match status" value="1"/>
</dbReference>
<keyword evidence="5" id="KW-0106">Calcium</keyword>
<evidence type="ECO:0000256" key="3">
    <source>
        <dbReference type="ARBA" id="ARBA00022723"/>
    </source>
</evidence>
<dbReference type="Proteomes" id="UP001359485">
    <property type="component" value="Unassembled WGS sequence"/>
</dbReference>
<name>A0ABR1AEY0_POLSC</name>
<comment type="caution">
    <text evidence="9">The sequence shown here is derived from an EMBL/GenBank/DDBJ whole genome shotgun (WGS) entry which is preliminary data.</text>
</comment>
<evidence type="ECO:0000259" key="8">
    <source>
        <dbReference type="Pfam" id="PF00884"/>
    </source>
</evidence>
<gene>
    <name evidence="9" type="ORF">RUM44_002493</name>
</gene>
<protein>
    <recommendedName>
        <fullName evidence="8">Sulfatase N-terminal domain-containing protein</fullName>
    </recommendedName>
</protein>
<dbReference type="EMBL" id="JAWJWF010000050">
    <property type="protein sequence ID" value="KAK6618051.1"/>
    <property type="molecule type" value="Genomic_DNA"/>
</dbReference>
<evidence type="ECO:0000256" key="1">
    <source>
        <dbReference type="ARBA" id="ARBA00001913"/>
    </source>
</evidence>
<evidence type="ECO:0000256" key="2">
    <source>
        <dbReference type="ARBA" id="ARBA00008779"/>
    </source>
</evidence>
<evidence type="ECO:0000256" key="4">
    <source>
        <dbReference type="ARBA" id="ARBA00022801"/>
    </source>
</evidence>
<dbReference type="PROSITE" id="PS00149">
    <property type="entry name" value="SULFATASE_2"/>
    <property type="match status" value="1"/>
</dbReference>
<keyword evidence="7" id="KW-0732">Signal</keyword>
<keyword evidence="3" id="KW-0479">Metal-binding</keyword>
<feature type="signal peptide" evidence="7">
    <location>
        <begin position="1"/>
        <end position="23"/>
    </location>
</feature>
<reference evidence="9 10" key="1">
    <citation type="submission" date="2023-09" db="EMBL/GenBank/DDBJ databases">
        <title>Genomes of two closely related lineages of the louse Polyplax serrata with different host specificities.</title>
        <authorList>
            <person name="Martinu J."/>
            <person name="Tarabai H."/>
            <person name="Stefka J."/>
            <person name="Hypsa V."/>
        </authorList>
    </citation>
    <scope>NUCLEOTIDE SEQUENCE [LARGE SCALE GENOMIC DNA]</scope>
    <source>
        <strain evidence="9">98ZLc_SE</strain>
    </source>
</reference>
<keyword evidence="4" id="KW-0378">Hydrolase</keyword>
<evidence type="ECO:0000313" key="10">
    <source>
        <dbReference type="Proteomes" id="UP001359485"/>
    </source>
</evidence>
<organism evidence="9 10">
    <name type="scientific">Polyplax serrata</name>
    <name type="common">Common mouse louse</name>
    <dbReference type="NCBI Taxonomy" id="468196"/>
    <lineage>
        <taxon>Eukaryota</taxon>
        <taxon>Metazoa</taxon>
        <taxon>Ecdysozoa</taxon>
        <taxon>Arthropoda</taxon>
        <taxon>Hexapoda</taxon>
        <taxon>Insecta</taxon>
        <taxon>Pterygota</taxon>
        <taxon>Neoptera</taxon>
        <taxon>Paraneoptera</taxon>
        <taxon>Psocodea</taxon>
        <taxon>Troctomorpha</taxon>
        <taxon>Phthiraptera</taxon>
        <taxon>Anoplura</taxon>
        <taxon>Polyplacidae</taxon>
        <taxon>Polyplax</taxon>
    </lineage>
</organism>
<dbReference type="InterPro" id="IPR024607">
    <property type="entry name" value="Sulfatase_CS"/>
</dbReference>
<evidence type="ECO:0000256" key="7">
    <source>
        <dbReference type="SAM" id="SignalP"/>
    </source>
</evidence>
<dbReference type="InterPro" id="IPR017850">
    <property type="entry name" value="Alkaline_phosphatase_core_sf"/>
</dbReference>
<comment type="similarity">
    <text evidence="2">Belongs to the sulfatase family.</text>
</comment>
<comment type="cofactor">
    <cofactor evidence="1">
        <name>Ca(2+)</name>
        <dbReference type="ChEBI" id="CHEBI:29108"/>
    </cofactor>
</comment>
<dbReference type="SUPFAM" id="SSF53649">
    <property type="entry name" value="Alkaline phosphatase-like"/>
    <property type="match status" value="1"/>
</dbReference>
<dbReference type="Pfam" id="PF00884">
    <property type="entry name" value="Sulfatase"/>
    <property type="match status" value="1"/>
</dbReference>
<dbReference type="PROSITE" id="PS00523">
    <property type="entry name" value="SULFATASE_1"/>
    <property type="match status" value="1"/>
</dbReference>
<dbReference type="CDD" id="cd16029">
    <property type="entry name" value="4-S"/>
    <property type="match status" value="1"/>
</dbReference>
<evidence type="ECO:0000256" key="5">
    <source>
        <dbReference type="ARBA" id="ARBA00022837"/>
    </source>
</evidence>
<dbReference type="Gene3D" id="3.40.720.10">
    <property type="entry name" value="Alkaline Phosphatase, subunit A"/>
    <property type="match status" value="1"/>
</dbReference>
<feature type="chain" id="PRO_5047167491" description="Sulfatase N-terminal domain-containing protein" evidence="7">
    <location>
        <begin position="24"/>
        <end position="709"/>
    </location>
</feature>
<sequence length="709" mass="79926">MFIQNVVLQVAVLVTCVLNNVLAQSRRPNIILILADDLGWNDVSFHGSNQIPTPNIDALAYNGIMLNSHYVPALCTPSRASLLTGKYPTSMGMQHLVILSAEPWGLPLEETLMPQHFKRQGYATHAIGKWHLGFYKKEYTPTYRGFDTHFGYWNGFQDYYAHTMHAGPLKGYDMRRGLDVDYSSEGLYSTDVFTQEAVNLIHNHNQTQGPMFLYVSHLAPHTGNPENPFQAPEEEILKHQHIADPERRVYAAMVTKLDESVGKIVEALKAADMLDNSIILFMADNGAPTHGIHSNRGSNWPLRGMKESPWEGGVRGAAALWSPLLQHTKRVSNQMMHMSDWLPTLYSAAGFNVSDLGHIDGMDMWSTLVHNKESPRTEIFHNYDEREIYSALVMGSWKFVEGSAQFGDYDEWYGETGRDENLRYDIDKVLDSDVNRALRSYLSEKNTTEAGDWSPITINTIYSMRESSLVTCEYPVFSPYGLITGNHTKAAGQVEDEAVVTSAIKLIQGASEAKEKILWELERIYRKYPFGDDTGENFKFTKEEEKRIGDLIESGNLRKSFKCDPIGAICLFNVLADPCERINLVEIFPKIKEIMEDRLIELKKSVVKPLNQGNDPLSDPDLHNGTWANWGDTERDKISDLLASLKDLLSERLLSFPLDTTMLSPGSSAGVEISKWCLWCLGVAAVILLMSAIRRMNPFGRDLKKKKTS</sequence>
<accession>A0ABR1AEY0</accession>
<keyword evidence="10" id="KW-1185">Reference proteome</keyword>
<dbReference type="InterPro" id="IPR000917">
    <property type="entry name" value="Sulfatase_N"/>
</dbReference>
<dbReference type="PANTHER" id="PTHR10342">
    <property type="entry name" value="ARYLSULFATASE"/>
    <property type="match status" value="1"/>
</dbReference>
<feature type="domain" description="Sulfatase N-terminal" evidence="8">
    <location>
        <begin position="28"/>
        <end position="350"/>
    </location>
</feature>